<evidence type="ECO:0000313" key="1">
    <source>
        <dbReference type="EMBL" id="SKC41532.1"/>
    </source>
</evidence>
<protein>
    <submittedName>
        <fullName evidence="1">Uncharacterized protein</fullName>
    </submittedName>
</protein>
<sequence length="138" mass="14650">MDAAAKLVDLARTLGASEPDPRRFLAELGRRGAGVRRGPLWFLDAGRGGRNTISGTGVKPEFDDGTRGQIRHFTGTAATVARIGSRATRWATLHILRDGPDTADGRLSEAAIAFAEVLLSGELATRDAGEWIARNIAA</sequence>
<accession>A0A1T5IR22</accession>
<keyword evidence="2" id="KW-1185">Reference proteome</keyword>
<dbReference type="STRING" id="123320.SAMN06309945_0745"/>
<dbReference type="RefSeq" id="WP_079726925.1">
    <property type="nucleotide sequence ID" value="NZ_FUZP01000001.1"/>
</dbReference>
<evidence type="ECO:0000313" key="2">
    <source>
        <dbReference type="Proteomes" id="UP000190857"/>
    </source>
</evidence>
<organism evidence="1 2">
    <name type="scientific">Okibacterium fritillariae</name>
    <dbReference type="NCBI Taxonomy" id="123320"/>
    <lineage>
        <taxon>Bacteria</taxon>
        <taxon>Bacillati</taxon>
        <taxon>Actinomycetota</taxon>
        <taxon>Actinomycetes</taxon>
        <taxon>Micrococcales</taxon>
        <taxon>Microbacteriaceae</taxon>
        <taxon>Okibacterium</taxon>
    </lineage>
</organism>
<gene>
    <name evidence="1" type="ORF">SAMN06309945_0745</name>
</gene>
<dbReference type="Proteomes" id="UP000190857">
    <property type="component" value="Unassembled WGS sequence"/>
</dbReference>
<dbReference type="AlphaFoldDB" id="A0A1T5IR22"/>
<reference evidence="1 2" key="1">
    <citation type="submission" date="2017-02" db="EMBL/GenBank/DDBJ databases">
        <authorList>
            <person name="Peterson S.W."/>
        </authorList>
    </citation>
    <scope>NUCLEOTIDE SEQUENCE [LARGE SCALE GENOMIC DNA]</scope>
    <source>
        <strain evidence="1 2">VKM Ac-2059</strain>
    </source>
</reference>
<dbReference type="EMBL" id="FUZP01000001">
    <property type="protein sequence ID" value="SKC41532.1"/>
    <property type="molecule type" value="Genomic_DNA"/>
</dbReference>
<name>A0A1T5IR22_9MICO</name>
<dbReference type="OrthoDB" id="5004913at2"/>
<proteinExistence type="predicted"/>